<sequence length="53" mass="5709">RGALGPAPGLGVSAGGTRCLLYLFLFKLLLLKKEAQCCDLRFLELMGNRTLVA</sequence>
<protein>
    <submittedName>
        <fullName evidence="1">Uncharacterized protein</fullName>
    </submittedName>
</protein>
<keyword evidence="2" id="KW-1185">Reference proteome</keyword>
<evidence type="ECO:0000313" key="2">
    <source>
        <dbReference type="Proteomes" id="UP000269945"/>
    </source>
</evidence>
<reference evidence="1 2" key="1">
    <citation type="submission" date="2018-10" db="EMBL/GenBank/DDBJ databases">
        <authorList>
            <person name="Ekblom R."/>
            <person name="Jareborg N."/>
        </authorList>
    </citation>
    <scope>NUCLEOTIDE SEQUENCE [LARGE SCALE GENOMIC DNA]</scope>
    <source>
        <tissue evidence="1">Muscle</tissue>
    </source>
</reference>
<gene>
    <name evidence="1" type="ORF">BN2614_LOCUS1</name>
</gene>
<proteinExistence type="predicted"/>
<evidence type="ECO:0000313" key="1">
    <source>
        <dbReference type="EMBL" id="VCW69118.1"/>
    </source>
</evidence>
<comment type="caution">
    <text evidence="1">The sequence shown here is derived from an EMBL/GenBank/DDBJ whole genome shotgun (WGS) entry which is preliminary data.</text>
</comment>
<organism evidence="1 2">
    <name type="scientific">Gulo gulo</name>
    <name type="common">Wolverine</name>
    <name type="synonym">Gluton</name>
    <dbReference type="NCBI Taxonomy" id="48420"/>
    <lineage>
        <taxon>Eukaryota</taxon>
        <taxon>Metazoa</taxon>
        <taxon>Chordata</taxon>
        <taxon>Craniata</taxon>
        <taxon>Vertebrata</taxon>
        <taxon>Euteleostomi</taxon>
        <taxon>Mammalia</taxon>
        <taxon>Eutheria</taxon>
        <taxon>Laurasiatheria</taxon>
        <taxon>Carnivora</taxon>
        <taxon>Caniformia</taxon>
        <taxon>Musteloidea</taxon>
        <taxon>Mustelidae</taxon>
        <taxon>Guloninae</taxon>
        <taxon>Gulo</taxon>
    </lineage>
</organism>
<dbReference type="EMBL" id="CYRY02004622">
    <property type="protein sequence ID" value="VCW69118.1"/>
    <property type="molecule type" value="Genomic_DNA"/>
</dbReference>
<accession>A0A9X9LIL8</accession>
<dbReference type="AlphaFoldDB" id="A0A9X9LIL8"/>
<name>A0A9X9LIL8_GULGU</name>
<feature type="non-terminal residue" evidence="1">
    <location>
        <position position="1"/>
    </location>
</feature>
<dbReference type="Proteomes" id="UP000269945">
    <property type="component" value="Unassembled WGS sequence"/>
</dbReference>